<evidence type="ECO:0000313" key="11">
    <source>
        <dbReference type="Proteomes" id="UP001158067"/>
    </source>
</evidence>
<name>A0ABY1PRY7_9BACT</name>
<feature type="transmembrane region" description="Helical" evidence="9">
    <location>
        <begin position="186"/>
        <end position="207"/>
    </location>
</feature>
<dbReference type="Proteomes" id="UP001158067">
    <property type="component" value="Unassembled WGS sequence"/>
</dbReference>
<dbReference type="Gene3D" id="1.20.120.1780">
    <property type="entry name" value="UbiA prenyltransferase"/>
    <property type="match status" value="1"/>
</dbReference>
<feature type="transmembrane region" description="Helical" evidence="9">
    <location>
        <begin position="292"/>
        <end position="310"/>
    </location>
</feature>
<comment type="cofactor">
    <cofactor evidence="1">
        <name>Mg(2+)</name>
        <dbReference type="ChEBI" id="CHEBI:18420"/>
    </cofactor>
</comment>
<proteinExistence type="inferred from homology"/>
<dbReference type="CDD" id="cd13959">
    <property type="entry name" value="PT_UbiA_COQ2"/>
    <property type="match status" value="1"/>
</dbReference>
<evidence type="ECO:0000256" key="2">
    <source>
        <dbReference type="ARBA" id="ARBA00004141"/>
    </source>
</evidence>
<dbReference type="NCBIfam" id="TIGR01475">
    <property type="entry name" value="ubiA_other"/>
    <property type="match status" value="1"/>
</dbReference>
<comment type="subcellular location">
    <subcellularLocation>
        <location evidence="2">Membrane</location>
        <topology evidence="2">Multi-pass membrane protein</topology>
    </subcellularLocation>
</comment>
<dbReference type="InterPro" id="IPR006371">
    <property type="entry name" value="Polyprenyltransferase_UbiA-li"/>
</dbReference>
<keyword evidence="7 9" id="KW-1133">Transmembrane helix</keyword>
<protein>
    <submittedName>
        <fullName evidence="10">4-hydroxybenzoate polyprenyltransferase</fullName>
    </submittedName>
</protein>
<evidence type="ECO:0000256" key="9">
    <source>
        <dbReference type="SAM" id="Phobius"/>
    </source>
</evidence>
<dbReference type="PANTHER" id="PTHR11048">
    <property type="entry name" value="PRENYLTRANSFERASES"/>
    <property type="match status" value="1"/>
</dbReference>
<dbReference type="InterPro" id="IPR039653">
    <property type="entry name" value="Prenyltransferase"/>
</dbReference>
<dbReference type="InterPro" id="IPR000537">
    <property type="entry name" value="UbiA_prenyltransferase"/>
</dbReference>
<feature type="transmembrane region" description="Helical" evidence="9">
    <location>
        <begin position="155"/>
        <end position="174"/>
    </location>
</feature>
<feature type="transmembrane region" description="Helical" evidence="9">
    <location>
        <begin position="227"/>
        <end position="253"/>
    </location>
</feature>
<keyword evidence="8 9" id="KW-0472">Membrane</keyword>
<keyword evidence="6 9" id="KW-0812">Transmembrane</keyword>
<reference evidence="10 11" key="1">
    <citation type="submission" date="2017-05" db="EMBL/GenBank/DDBJ databases">
        <authorList>
            <person name="Varghese N."/>
            <person name="Submissions S."/>
        </authorList>
    </citation>
    <scope>NUCLEOTIDE SEQUENCE [LARGE SCALE GENOMIC DNA]</scope>
    <source>
        <strain evidence="10 11">DSM 25457</strain>
    </source>
</reference>
<keyword evidence="11" id="KW-1185">Reference proteome</keyword>
<evidence type="ECO:0000256" key="1">
    <source>
        <dbReference type="ARBA" id="ARBA00001946"/>
    </source>
</evidence>
<dbReference type="InterPro" id="IPR044878">
    <property type="entry name" value="UbiA_sf"/>
</dbReference>
<evidence type="ECO:0000256" key="7">
    <source>
        <dbReference type="ARBA" id="ARBA00022989"/>
    </source>
</evidence>
<keyword evidence="5" id="KW-0808">Transferase</keyword>
<evidence type="ECO:0000256" key="4">
    <source>
        <dbReference type="ARBA" id="ARBA00022475"/>
    </source>
</evidence>
<sequence length="314" mass="33502">MSRLTDWLGLIRFSHTIFALPFAILAALLAWSTPLAGEVAATTGTSPESLQTPAIRLLDGVGILLCMVFARSAAMAFNRLVDHHIDAANPRTASRHLPAGTLSRGSVAMFTVLCSLGFIASTLLFWPNPIPLIGSVPVLAFLLGYSLAKRFTASAHLWLGVALSLSPICVWLAIRGGQEPFPGQYFYVPLLLAAAVALWVAGFDILYACQDAQYDQSKGLHSIPARFGVAGAMRIAAGLHLMMLGFLAALSWWGGAAGLGWLFAGAVALTAALVVIQHWLVRPDDLSRVNQAFFHTNAIISVLLLIAGGLDCWL</sequence>
<organism evidence="10 11">
    <name type="scientific">Neorhodopirellula lusitana</name>
    <dbReference type="NCBI Taxonomy" id="445327"/>
    <lineage>
        <taxon>Bacteria</taxon>
        <taxon>Pseudomonadati</taxon>
        <taxon>Planctomycetota</taxon>
        <taxon>Planctomycetia</taxon>
        <taxon>Pirellulales</taxon>
        <taxon>Pirellulaceae</taxon>
        <taxon>Neorhodopirellula</taxon>
    </lineage>
</organism>
<evidence type="ECO:0000256" key="3">
    <source>
        <dbReference type="ARBA" id="ARBA00005985"/>
    </source>
</evidence>
<feature type="transmembrane region" description="Helical" evidence="9">
    <location>
        <begin position="130"/>
        <end position="148"/>
    </location>
</feature>
<dbReference type="PANTHER" id="PTHR11048:SF28">
    <property type="entry name" value="4-HYDROXYBENZOATE POLYPRENYLTRANSFERASE, MITOCHONDRIAL"/>
    <property type="match status" value="1"/>
</dbReference>
<evidence type="ECO:0000313" key="10">
    <source>
        <dbReference type="EMBL" id="SMP44304.1"/>
    </source>
</evidence>
<dbReference type="Pfam" id="PF01040">
    <property type="entry name" value="UbiA"/>
    <property type="match status" value="1"/>
</dbReference>
<feature type="transmembrane region" description="Helical" evidence="9">
    <location>
        <begin position="259"/>
        <end position="280"/>
    </location>
</feature>
<evidence type="ECO:0000256" key="8">
    <source>
        <dbReference type="ARBA" id="ARBA00023136"/>
    </source>
</evidence>
<comment type="similarity">
    <text evidence="3">Belongs to the UbiA prenyltransferase family.</text>
</comment>
<accession>A0ABY1PRY7</accession>
<comment type="caution">
    <text evidence="10">The sequence shown here is derived from an EMBL/GenBank/DDBJ whole genome shotgun (WGS) entry which is preliminary data.</text>
</comment>
<evidence type="ECO:0000256" key="5">
    <source>
        <dbReference type="ARBA" id="ARBA00022679"/>
    </source>
</evidence>
<dbReference type="Gene3D" id="1.10.357.140">
    <property type="entry name" value="UbiA prenyltransferase"/>
    <property type="match status" value="1"/>
</dbReference>
<feature type="transmembrane region" description="Helical" evidence="9">
    <location>
        <begin position="102"/>
        <end position="124"/>
    </location>
</feature>
<dbReference type="EMBL" id="FXUG01000001">
    <property type="protein sequence ID" value="SMP44304.1"/>
    <property type="molecule type" value="Genomic_DNA"/>
</dbReference>
<keyword evidence="4" id="KW-1003">Cell membrane</keyword>
<feature type="transmembrane region" description="Helical" evidence="9">
    <location>
        <begin position="61"/>
        <end position="81"/>
    </location>
</feature>
<dbReference type="RefSeq" id="WP_283431254.1">
    <property type="nucleotide sequence ID" value="NZ_CAWLDM010000001.1"/>
</dbReference>
<evidence type="ECO:0000256" key="6">
    <source>
        <dbReference type="ARBA" id="ARBA00022692"/>
    </source>
</evidence>
<gene>
    <name evidence="10" type="ORF">SAMN06265222_1011116</name>
</gene>